<evidence type="ECO:0000256" key="7">
    <source>
        <dbReference type="ARBA" id="ARBA00022989"/>
    </source>
</evidence>
<evidence type="ECO:0000256" key="11">
    <source>
        <dbReference type="ARBA" id="ARBA00045497"/>
    </source>
</evidence>
<proteinExistence type="inferred from homology"/>
<dbReference type="AlphaFoldDB" id="A0A5C7EZM4"/>
<reference evidence="13 14" key="1">
    <citation type="submission" date="2019-08" db="EMBL/GenBank/DDBJ databases">
        <title>Pelomicrobium methylotrophicum gen. nov., sp. nov. a moderately thermophilic, facultatively anaerobic, lithoautotrophic and methylotrophic bacterium isolated from a terrestrial mud volcano.</title>
        <authorList>
            <person name="Slobodkina G.B."/>
            <person name="Merkel A.Y."/>
            <person name="Slobodkin A.I."/>
        </authorList>
    </citation>
    <scope>NUCLEOTIDE SEQUENCE [LARGE SCALE GENOMIC DNA]</scope>
    <source>
        <strain evidence="13 14">SM250</strain>
    </source>
</reference>
<evidence type="ECO:0000256" key="9">
    <source>
        <dbReference type="ARBA" id="ARBA00023136"/>
    </source>
</evidence>
<comment type="catalytic activity">
    <reaction evidence="10">
        <text>Mg(2+)(in) = Mg(2+)(out)</text>
        <dbReference type="Rhea" id="RHEA:29827"/>
        <dbReference type="ChEBI" id="CHEBI:18420"/>
    </reaction>
</comment>
<keyword evidence="5 12" id="KW-0812">Transmembrane</keyword>
<accession>A0A5C7EZM4</accession>
<keyword evidence="8 12" id="KW-0406">Ion transport</keyword>
<dbReference type="GO" id="GO:0000287">
    <property type="term" value="F:magnesium ion binding"/>
    <property type="evidence" value="ECO:0007669"/>
    <property type="project" value="TreeGrafter"/>
</dbReference>
<keyword evidence="7 12" id="KW-1133">Transmembrane helix</keyword>
<keyword evidence="9 12" id="KW-0472">Membrane</keyword>
<dbReference type="GO" id="GO:0005886">
    <property type="term" value="C:plasma membrane"/>
    <property type="evidence" value="ECO:0007669"/>
    <property type="project" value="UniProtKB-SubCell"/>
</dbReference>
<dbReference type="InterPro" id="IPR002523">
    <property type="entry name" value="MgTranspt_CorA/ZnTranspt_ZntB"/>
</dbReference>
<dbReference type="InterPro" id="IPR045861">
    <property type="entry name" value="CorA_cytoplasmic_dom"/>
</dbReference>
<dbReference type="Gene3D" id="3.30.460.20">
    <property type="entry name" value="CorA soluble domain-like"/>
    <property type="match status" value="1"/>
</dbReference>
<feature type="transmembrane region" description="Helical" evidence="12">
    <location>
        <begin position="297"/>
        <end position="315"/>
    </location>
</feature>
<evidence type="ECO:0000256" key="1">
    <source>
        <dbReference type="ARBA" id="ARBA00004651"/>
    </source>
</evidence>
<dbReference type="Pfam" id="PF01544">
    <property type="entry name" value="CorA"/>
    <property type="match status" value="1"/>
</dbReference>
<protein>
    <recommendedName>
        <fullName evidence="12">Magnesium transport protein CorA</fullName>
    </recommendedName>
</protein>
<dbReference type="NCBIfam" id="TIGR00383">
    <property type="entry name" value="corA"/>
    <property type="match status" value="1"/>
</dbReference>
<keyword evidence="14" id="KW-1185">Reference proteome</keyword>
<comment type="caution">
    <text evidence="13">The sequence shown here is derived from an EMBL/GenBank/DDBJ whole genome shotgun (WGS) entry which is preliminary data.</text>
</comment>
<evidence type="ECO:0000256" key="8">
    <source>
        <dbReference type="ARBA" id="ARBA00023065"/>
    </source>
</evidence>
<dbReference type="RefSeq" id="WP_147798903.1">
    <property type="nucleotide sequence ID" value="NZ_VPFL01000004.1"/>
</dbReference>
<dbReference type="GO" id="GO:0015087">
    <property type="term" value="F:cobalt ion transmembrane transporter activity"/>
    <property type="evidence" value="ECO:0007669"/>
    <property type="project" value="UniProtKB-UniRule"/>
</dbReference>
<dbReference type="CDD" id="cd12830">
    <property type="entry name" value="MtCorA-like"/>
    <property type="match status" value="1"/>
</dbReference>
<evidence type="ECO:0000313" key="13">
    <source>
        <dbReference type="EMBL" id="TXF12822.1"/>
    </source>
</evidence>
<dbReference type="InterPro" id="IPR004488">
    <property type="entry name" value="Mg/Co-transport_prot_CorA"/>
</dbReference>
<dbReference type="FunFam" id="1.20.58.340:FF:000004">
    <property type="entry name" value="Magnesium transport protein CorA"/>
    <property type="match status" value="1"/>
</dbReference>
<keyword evidence="3 12" id="KW-0813">Transport</keyword>
<evidence type="ECO:0000256" key="2">
    <source>
        <dbReference type="ARBA" id="ARBA00009765"/>
    </source>
</evidence>
<dbReference type="EMBL" id="VPFL01000004">
    <property type="protein sequence ID" value="TXF12822.1"/>
    <property type="molecule type" value="Genomic_DNA"/>
</dbReference>
<comment type="similarity">
    <text evidence="2 12">Belongs to the CorA metal ion transporter (MIT) (TC 1.A.35) family.</text>
</comment>
<dbReference type="InterPro" id="IPR045863">
    <property type="entry name" value="CorA_TM1_TM2"/>
</dbReference>
<evidence type="ECO:0000313" key="14">
    <source>
        <dbReference type="Proteomes" id="UP000321201"/>
    </source>
</evidence>
<dbReference type="Gene3D" id="1.20.58.340">
    <property type="entry name" value="Magnesium transport protein CorA, transmembrane region"/>
    <property type="match status" value="2"/>
</dbReference>
<evidence type="ECO:0000256" key="5">
    <source>
        <dbReference type="ARBA" id="ARBA00022692"/>
    </source>
</evidence>
<comment type="function">
    <text evidence="11">Mediates influx of magnesium ions. Alternates between open and closed states. Activated by low cytoplasmic Mg(2+) levels. Inactive when cytoplasmic Mg(2+) levels are high.</text>
</comment>
<evidence type="ECO:0000256" key="6">
    <source>
        <dbReference type="ARBA" id="ARBA00022842"/>
    </source>
</evidence>
<dbReference type="InParanoid" id="A0A5C7EZM4"/>
<dbReference type="Proteomes" id="UP000321201">
    <property type="component" value="Unassembled WGS sequence"/>
</dbReference>
<dbReference type="GO" id="GO:0015095">
    <property type="term" value="F:magnesium ion transmembrane transporter activity"/>
    <property type="evidence" value="ECO:0007669"/>
    <property type="project" value="UniProtKB-UniRule"/>
</dbReference>
<evidence type="ECO:0000256" key="10">
    <source>
        <dbReference type="ARBA" id="ARBA00034269"/>
    </source>
</evidence>
<keyword evidence="6 12" id="KW-0460">Magnesium</keyword>
<organism evidence="13 14">
    <name type="scientific">Pelomicrobium methylotrophicum</name>
    <dbReference type="NCBI Taxonomy" id="2602750"/>
    <lineage>
        <taxon>Bacteria</taxon>
        <taxon>Pseudomonadati</taxon>
        <taxon>Pseudomonadota</taxon>
        <taxon>Hydrogenophilia</taxon>
        <taxon>Hydrogenophilia incertae sedis</taxon>
        <taxon>Pelomicrobium</taxon>
    </lineage>
</organism>
<evidence type="ECO:0000256" key="3">
    <source>
        <dbReference type="ARBA" id="ARBA00022448"/>
    </source>
</evidence>
<dbReference type="PANTHER" id="PTHR46494">
    <property type="entry name" value="CORA FAMILY METAL ION TRANSPORTER (EUROFUNG)"/>
    <property type="match status" value="1"/>
</dbReference>
<comment type="subcellular location">
    <subcellularLocation>
        <location evidence="1">Cell membrane</location>
        <topology evidence="1">Multi-pass membrane protein</topology>
    </subcellularLocation>
    <subcellularLocation>
        <location evidence="12">Membrane</location>
        <topology evidence="12">Multi-pass membrane protein</topology>
    </subcellularLocation>
</comment>
<name>A0A5C7EZM4_9PROT</name>
<dbReference type="SUPFAM" id="SSF143865">
    <property type="entry name" value="CorA soluble domain-like"/>
    <property type="match status" value="1"/>
</dbReference>
<dbReference type="FunCoup" id="A0A5C7EZM4">
    <property type="interactions" value="110"/>
</dbReference>
<feature type="transmembrane region" description="Helical" evidence="12">
    <location>
        <begin position="266"/>
        <end position="285"/>
    </location>
</feature>
<dbReference type="PANTHER" id="PTHR46494:SF1">
    <property type="entry name" value="CORA FAMILY METAL ION TRANSPORTER (EUROFUNG)"/>
    <property type="match status" value="1"/>
</dbReference>
<dbReference type="GO" id="GO:0050897">
    <property type="term" value="F:cobalt ion binding"/>
    <property type="evidence" value="ECO:0007669"/>
    <property type="project" value="TreeGrafter"/>
</dbReference>
<keyword evidence="4 12" id="KW-1003">Cell membrane</keyword>
<dbReference type="OrthoDB" id="5289604at2"/>
<gene>
    <name evidence="12 13" type="primary">corA</name>
    <name evidence="13" type="ORF">FR698_04055</name>
</gene>
<dbReference type="SUPFAM" id="SSF144083">
    <property type="entry name" value="Magnesium transport protein CorA, transmembrane region"/>
    <property type="match status" value="1"/>
</dbReference>
<evidence type="ECO:0000256" key="12">
    <source>
        <dbReference type="RuleBase" id="RU362010"/>
    </source>
</evidence>
<evidence type="ECO:0000256" key="4">
    <source>
        <dbReference type="ARBA" id="ARBA00022475"/>
    </source>
</evidence>
<sequence>MLINCVAYQDGRKLADLSVEEISDYVARPNCFVWVALKDPTPAELAKMQEEFNLHELAVEDAHHGHQRPKIEEYGDSMFVVLQMIEMREDGELSVGEMDVFVGPNYVLSVRTGAERGFQDVRARCEREPDLLRNGSGFVLYALMDSVVDRYFPIVDALEEELERIEGRIFEQSSSARQVIEELYSLKRRLMIVQHAAAPLLEAVSKLQGGRIPPVCSGMQEYFRDVYDHLQRIVRNIEGRREMVTTAIQVNLAMITLSENEVMKRLASYAALFAVPTMIAGIYGMNFEHIPELQWTFGYPLSLAVMAGADALLWWRFKKAGWL</sequence>